<dbReference type="RefSeq" id="WP_013525045.1">
    <property type="nucleotide sequence ID" value="NC_014918.1"/>
</dbReference>
<organism evidence="3 4">
    <name type="scientific">Mesorhizobium ciceri biovar biserrulae (strain HAMBI 2942 / LMG 23838 / WSM1271)</name>
    <dbReference type="NCBI Taxonomy" id="765698"/>
    <lineage>
        <taxon>Bacteria</taxon>
        <taxon>Pseudomonadati</taxon>
        <taxon>Pseudomonadota</taxon>
        <taxon>Alphaproteobacteria</taxon>
        <taxon>Hyphomicrobiales</taxon>
        <taxon>Phyllobacteriaceae</taxon>
        <taxon>Mesorhizobium</taxon>
    </lineage>
</organism>
<evidence type="ECO:0000313" key="3">
    <source>
        <dbReference type="EMBL" id="ADV15099.1"/>
    </source>
</evidence>
<dbReference type="InterPro" id="IPR000246">
    <property type="entry name" value="Peptidase_T2"/>
</dbReference>
<proteinExistence type="predicted"/>
<gene>
    <name evidence="3" type="ordered locus">Mesci_6097</name>
</gene>
<dbReference type="SUPFAM" id="SSF56235">
    <property type="entry name" value="N-terminal nucleophile aminohydrolases (Ntn hydrolases)"/>
    <property type="match status" value="1"/>
</dbReference>
<dbReference type="HOGENOM" id="CLU_021603_1_0_5"/>
<dbReference type="EMBL" id="CP002448">
    <property type="protein sequence ID" value="ADV15099.1"/>
    <property type="molecule type" value="Genomic_DNA"/>
</dbReference>
<dbReference type="PANTHER" id="PTHR10188:SF6">
    <property type="entry name" value="N(4)-(BETA-N-ACETYLGLUCOSAMINYL)-L-ASPARAGINASE"/>
    <property type="match status" value="1"/>
</dbReference>
<feature type="active site" description="Nucleophile" evidence="1">
    <location>
        <position position="153"/>
    </location>
</feature>
<name>E8TP64_MESCW</name>
<evidence type="ECO:0000313" key="4">
    <source>
        <dbReference type="Proteomes" id="UP000007471"/>
    </source>
</evidence>
<dbReference type="KEGG" id="mci:Mesci_6097"/>
<dbReference type="PATRIC" id="fig|765698.3.peg.53"/>
<dbReference type="AlphaFoldDB" id="E8TP64"/>
<dbReference type="Pfam" id="PF01112">
    <property type="entry name" value="Asparaginase_2"/>
    <property type="match status" value="2"/>
</dbReference>
<dbReference type="PANTHER" id="PTHR10188">
    <property type="entry name" value="L-ASPARAGINASE"/>
    <property type="match status" value="1"/>
</dbReference>
<dbReference type="InterPro" id="IPR029055">
    <property type="entry name" value="Ntn_hydrolases_N"/>
</dbReference>
<evidence type="ECO:0000256" key="1">
    <source>
        <dbReference type="PIRSR" id="PIRSR600246-1"/>
    </source>
</evidence>
<dbReference type="GO" id="GO:0016811">
    <property type="term" value="F:hydrolase activity, acting on carbon-nitrogen (but not peptide) bonds, in linear amides"/>
    <property type="evidence" value="ECO:0007669"/>
    <property type="project" value="UniProtKB-ARBA"/>
</dbReference>
<dbReference type="Gene3D" id="3.60.20.30">
    <property type="entry name" value="(Glycosyl)asparaginase"/>
    <property type="match status" value="1"/>
</dbReference>
<evidence type="ECO:0000256" key="2">
    <source>
        <dbReference type="PIRSR" id="PIRSR600246-3"/>
    </source>
</evidence>
<reference evidence="4" key="1">
    <citation type="submission" date="2011-01" db="EMBL/GenBank/DDBJ databases">
        <title>Complete sequence of plasmid of Mesorhizobium ciceri bv. biserrulae WSM1271.</title>
        <authorList>
            <person name="Lucas S."/>
            <person name="Copeland A."/>
            <person name="Lapidus A."/>
            <person name="Cheng J.-F."/>
            <person name="Goodwin L."/>
            <person name="Pitluck S."/>
            <person name="Teshima H."/>
            <person name="Detter J.C."/>
            <person name="Han C."/>
            <person name="Tapia R."/>
            <person name="Land M."/>
            <person name="Hauser L."/>
            <person name="Kyrpides N."/>
            <person name="Ivanova N."/>
            <person name="Nandasena K."/>
            <person name="Reeve W.G."/>
            <person name="Howieson J.G."/>
            <person name="O'Hara G."/>
            <person name="Tiwari R.P."/>
            <person name="Woyke T."/>
        </authorList>
    </citation>
    <scope>NUCLEOTIDE SEQUENCE [LARGE SCALE GENOMIC DNA]</scope>
    <source>
        <strain evidence="4">HAMBI 2942 / LMG 23838 / WSM1271</strain>
        <plasmid evidence="4">Plasmid pMESCI01</plasmid>
    </source>
</reference>
<accession>E8TP64</accession>
<feature type="site" description="Cleavage; by autolysis" evidence="2">
    <location>
        <begin position="152"/>
        <end position="153"/>
    </location>
</feature>
<protein>
    <submittedName>
        <fullName evidence="3">Peptidase T2 asparaginase 2</fullName>
    </submittedName>
</protein>
<dbReference type="CDD" id="cd04512">
    <property type="entry name" value="Ntn_Asparaginase_2_like"/>
    <property type="match status" value="1"/>
</dbReference>
<dbReference type="OrthoDB" id="9780217at2"/>
<geneLocation type="plasmid" evidence="3 4">
    <name>pMESCI01</name>
</geneLocation>
<dbReference type="eggNOG" id="COG1446">
    <property type="taxonomic scope" value="Bacteria"/>
</dbReference>
<dbReference type="Proteomes" id="UP000007471">
    <property type="component" value="Plasmid pMESCI01"/>
</dbReference>
<keyword evidence="3" id="KW-0614">Plasmid</keyword>
<sequence length="300" mass="31202">MWSLILHGGAKEIDPEEEEAHRNGCIKALEAGRAVLAGGGTAVDAVEAAGRVLETDPTFNAGYGSALNSDGEVEMCAGVMEGRNFNVGAVAVIKGVRHPISVAKAMLHEEPILLASDGARRFAADKQLELCDPADLVTPQQRDLASKSEAKDTIGVVALDQYGDLAVGTSTGGLDGSAPGRVGDSPQPGCGYYADNQLGAVAFSGDGEHIARKALAARVMQELSARRALSSGQAAMAGVEEVLEPSLMEVEAIGGEAGAIVLTPTGKSGWAHNSREFAVAFMTSEDNHPHVFVRKRDEGR</sequence>
<dbReference type="GO" id="GO:0005737">
    <property type="term" value="C:cytoplasm"/>
    <property type="evidence" value="ECO:0007669"/>
    <property type="project" value="TreeGrafter"/>
</dbReference>